<accession>A0A9N7TJK5</accession>
<sequence>MGLEHQLLWSCHQQTESLGLRRIAAGFSIDSGFKRVSQPGRGAAQGRRERAGHVLRSDLIPSLWKTQILQPPSDTVVTGPYHLQRVSSSDARPQQLPPTHTF</sequence>
<evidence type="ECO:0000313" key="1">
    <source>
        <dbReference type="EMBL" id="CAB1414021.1"/>
    </source>
</evidence>
<reference evidence="1" key="1">
    <citation type="submission" date="2020-03" db="EMBL/GenBank/DDBJ databases">
        <authorList>
            <person name="Weist P."/>
        </authorList>
    </citation>
    <scope>NUCLEOTIDE SEQUENCE</scope>
</reference>
<keyword evidence="2" id="KW-1185">Reference proteome</keyword>
<dbReference type="Proteomes" id="UP001153269">
    <property type="component" value="Unassembled WGS sequence"/>
</dbReference>
<protein>
    <submittedName>
        <fullName evidence="1">Uncharacterized protein</fullName>
    </submittedName>
</protein>
<name>A0A9N7TJK5_PLEPL</name>
<dbReference type="AlphaFoldDB" id="A0A9N7TJK5"/>
<organism evidence="1 2">
    <name type="scientific">Pleuronectes platessa</name>
    <name type="common">European plaice</name>
    <dbReference type="NCBI Taxonomy" id="8262"/>
    <lineage>
        <taxon>Eukaryota</taxon>
        <taxon>Metazoa</taxon>
        <taxon>Chordata</taxon>
        <taxon>Craniata</taxon>
        <taxon>Vertebrata</taxon>
        <taxon>Euteleostomi</taxon>
        <taxon>Actinopterygii</taxon>
        <taxon>Neopterygii</taxon>
        <taxon>Teleostei</taxon>
        <taxon>Neoteleostei</taxon>
        <taxon>Acanthomorphata</taxon>
        <taxon>Carangaria</taxon>
        <taxon>Pleuronectiformes</taxon>
        <taxon>Pleuronectoidei</taxon>
        <taxon>Pleuronectidae</taxon>
        <taxon>Pleuronectes</taxon>
    </lineage>
</organism>
<comment type="caution">
    <text evidence="1">The sequence shown here is derived from an EMBL/GenBank/DDBJ whole genome shotgun (WGS) entry which is preliminary data.</text>
</comment>
<dbReference type="EMBL" id="CADEAL010000083">
    <property type="protein sequence ID" value="CAB1414021.1"/>
    <property type="molecule type" value="Genomic_DNA"/>
</dbReference>
<evidence type="ECO:0000313" key="2">
    <source>
        <dbReference type="Proteomes" id="UP001153269"/>
    </source>
</evidence>
<gene>
    <name evidence="1" type="ORF">PLEPLA_LOCUS1724</name>
</gene>
<proteinExistence type="predicted"/>